<sequence>MLTMMITNAITKTAAKIVENVTESSPRESPGTAYTLTLDTALPLKGLLLFLLARQRP</sequence>
<keyword evidence="2" id="KW-1185">Reference proteome</keyword>
<gene>
    <name evidence="1" type="ORF">GCM10009850_089300</name>
</gene>
<proteinExistence type="predicted"/>
<accession>A0ABP5PP46</accession>
<comment type="caution">
    <text evidence="1">The sequence shown here is derived from an EMBL/GenBank/DDBJ whole genome shotgun (WGS) entry which is preliminary data.</text>
</comment>
<protein>
    <recommendedName>
        <fullName evidence="3">Transposase</fullName>
    </recommendedName>
</protein>
<dbReference type="EMBL" id="BAAAQX010000033">
    <property type="protein sequence ID" value="GAA2213467.1"/>
    <property type="molecule type" value="Genomic_DNA"/>
</dbReference>
<evidence type="ECO:0000313" key="1">
    <source>
        <dbReference type="EMBL" id="GAA2213467.1"/>
    </source>
</evidence>
<organism evidence="1 2">
    <name type="scientific">Nonomuraea monospora</name>
    <dbReference type="NCBI Taxonomy" id="568818"/>
    <lineage>
        <taxon>Bacteria</taxon>
        <taxon>Bacillati</taxon>
        <taxon>Actinomycetota</taxon>
        <taxon>Actinomycetes</taxon>
        <taxon>Streptosporangiales</taxon>
        <taxon>Streptosporangiaceae</taxon>
        <taxon>Nonomuraea</taxon>
    </lineage>
</organism>
<evidence type="ECO:0000313" key="2">
    <source>
        <dbReference type="Proteomes" id="UP001499843"/>
    </source>
</evidence>
<reference evidence="2" key="1">
    <citation type="journal article" date="2019" name="Int. J. Syst. Evol. Microbiol.">
        <title>The Global Catalogue of Microorganisms (GCM) 10K type strain sequencing project: providing services to taxonomists for standard genome sequencing and annotation.</title>
        <authorList>
            <consortium name="The Broad Institute Genomics Platform"/>
            <consortium name="The Broad Institute Genome Sequencing Center for Infectious Disease"/>
            <person name="Wu L."/>
            <person name="Ma J."/>
        </authorList>
    </citation>
    <scope>NUCLEOTIDE SEQUENCE [LARGE SCALE GENOMIC DNA]</scope>
    <source>
        <strain evidence="2">JCM 16114</strain>
    </source>
</reference>
<dbReference type="Proteomes" id="UP001499843">
    <property type="component" value="Unassembled WGS sequence"/>
</dbReference>
<name>A0ABP5PP46_9ACTN</name>
<evidence type="ECO:0008006" key="3">
    <source>
        <dbReference type="Google" id="ProtNLM"/>
    </source>
</evidence>